<feature type="domain" description="Peptidase C51" evidence="3">
    <location>
        <begin position="259"/>
        <end position="389"/>
    </location>
</feature>
<keyword evidence="5" id="KW-1185">Reference proteome</keyword>
<dbReference type="SUPFAM" id="SSF54001">
    <property type="entry name" value="Cysteine proteinases"/>
    <property type="match status" value="1"/>
</dbReference>
<proteinExistence type="predicted"/>
<keyword evidence="2" id="KW-1133">Transmembrane helix</keyword>
<dbReference type="InterPro" id="IPR007921">
    <property type="entry name" value="CHAP_dom"/>
</dbReference>
<dbReference type="RefSeq" id="WP_089997711.1">
    <property type="nucleotide sequence ID" value="NZ_FBSY01000015.1"/>
</dbReference>
<dbReference type="Pfam" id="PF18013">
    <property type="entry name" value="Phage_lysozyme2"/>
    <property type="match status" value="1"/>
</dbReference>
<feature type="region of interest" description="Disordered" evidence="1">
    <location>
        <begin position="211"/>
        <end position="240"/>
    </location>
</feature>
<name>A0ABM9V7I5_9LACO</name>
<dbReference type="EMBL" id="FBSY01000015">
    <property type="protein sequence ID" value="CUW14843.1"/>
    <property type="molecule type" value="Genomic_DNA"/>
</dbReference>
<accession>A0ABM9V7I5</accession>
<keyword evidence="2" id="KW-0472">Membrane</keyword>
<organism evidence="4 5">
    <name type="scientific">Leuconostoc gasicomitatum</name>
    <dbReference type="NCBI Taxonomy" id="115778"/>
    <lineage>
        <taxon>Bacteria</taxon>
        <taxon>Bacillati</taxon>
        <taxon>Bacillota</taxon>
        <taxon>Bacilli</taxon>
        <taxon>Lactobacillales</taxon>
        <taxon>Lactobacillaceae</taxon>
        <taxon>Leuconostoc</taxon>
        <taxon>Leuconostoc gelidum group</taxon>
    </lineage>
</organism>
<evidence type="ECO:0000256" key="1">
    <source>
        <dbReference type="SAM" id="MobiDB-lite"/>
    </source>
</evidence>
<gene>
    <name evidence="4" type="ORF">C122C_0105</name>
</gene>
<dbReference type="Proteomes" id="UP000199271">
    <property type="component" value="Unassembled WGS sequence"/>
</dbReference>
<dbReference type="InterPro" id="IPR041219">
    <property type="entry name" value="Phage_lysozyme2"/>
</dbReference>
<dbReference type="InterPro" id="IPR038765">
    <property type="entry name" value="Papain-like_cys_pep_sf"/>
</dbReference>
<evidence type="ECO:0000313" key="4">
    <source>
        <dbReference type="EMBL" id="CUW14843.1"/>
    </source>
</evidence>
<dbReference type="Gene3D" id="1.10.530.10">
    <property type="match status" value="1"/>
</dbReference>
<evidence type="ECO:0000259" key="3">
    <source>
        <dbReference type="PROSITE" id="PS50911"/>
    </source>
</evidence>
<comment type="caution">
    <text evidence="4">The sequence shown here is derived from an EMBL/GenBank/DDBJ whole genome shotgun (WGS) entry which is preliminary data.</text>
</comment>
<feature type="transmembrane region" description="Helical" evidence="2">
    <location>
        <begin position="12"/>
        <end position="36"/>
    </location>
</feature>
<evidence type="ECO:0000256" key="2">
    <source>
        <dbReference type="SAM" id="Phobius"/>
    </source>
</evidence>
<protein>
    <submittedName>
        <fullName evidence="4">Surface antigen</fullName>
    </submittedName>
</protein>
<dbReference type="Gene3D" id="3.90.1720.10">
    <property type="entry name" value="endopeptidase domain like (from Nostoc punctiforme)"/>
    <property type="match status" value="1"/>
</dbReference>
<dbReference type="Pfam" id="PF05257">
    <property type="entry name" value="CHAP"/>
    <property type="match status" value="1"/>
</dbReference>
<dbReference type="PROSITE" id="PS50911">
    <property type="entry name" value="CHAP"/>
    <property type="match status" value="1"/>
</dbReference>
<keyword evidence="2" id="KW-0812">Transmembrane</keyword>
<evidence type="ECO:0000313" key="5">
    <source>
        <dbReference type="Proteomes" id="UP000199271"/>
    </source>
</evidence>
<reference evidence="4 5" key="1">
    <citation type="submission" date="2015-12" db="EMBL/GenBank/DDBJ databases">
        <authorList>
            <person name="Andreevskaya M."/>
        </authorList>
    </citation>
    <scope>NUCLEOTIDE SEQUENCE [LARGE SCALE GENOMIC DNA]</scope>
    <source>
        <strain evidence="4 5">C122c</strain>
    </source>
</reference>
<sequence length="391" mass="42041">MQKQLVSHFKHKILLFLAPYLAFFLVLLLIVMALFYQDNNNDCQTNSETNVSVTTSADKEGVAKSIHDNLKKISGVTEAGIAGYLGNTENESGFNASIVQSNATFNESTAMNASISGYALGLNQWDNSRRVELLNYAKSQNKKWSDAGLQLDFALNHDGTNSDLLKQGLKMSDVDDATEFLRAKWERGGAGTTSKRQSYARAWYAKFSNGSSDTAVDTATTGTETTQNTDNTTNNSSGCSTNVAQGMGTSGAPVKEIPSAYKSKIKDTNFTATSSSNTYPFGQCTWYTYNRMQALGTTVENYLGNGADWGANAKAKGYKTDSQPHVGWAVSFSQGADGADPTYGHVAVVEAISDDKTHFLVSECNVVASGTGTVSFRELTAGQGVTFIQGK</sequence>